<evidence type="ECO:0000259" key="5">
    <source>
        <dbReference type="PROSITE" id="PS51319"/>
    </source>
</evidence>
<protein>
    <recommendedName>
        <fullName evidence="5">TFIIS N-terminal domain-containing protein</fullName>
    </recommendedName>
</protein>
<dbReference type="Gramene" id="RZC79048">
    <property type="protein sequence ID" value="RZC79048"/>
    <property type="gene ID" value="C5167_003274"/>
</dbReference>
<proteinExistence type="predicted"/>
<dbReference type="InterPro" id="IPR017923">
    <property type="entry name" value="TFIIS_N"/>
</dbReference>
<dbReference type="Gene3D" id="1.20.930.10">
    <property type="entry name" value="Conserved domain common to transcription factors TFIIS, elongin A, CRSP70"/>
    <property type="match status" value="1"/>
</dbReference>
<keyword evidence="7" id="KW-1185">Reference proteome</keyword>
<dbReference type="GO" id="GO:0005634">
    <property type="term" value="C:nucleus"/>
    <property type="evidence" value="ECO:0007669"/>
    <property type="project" value="UniProtKB-SubCell"/>
</dbReference>
<gene>
    <name evidence="6" type="ORF">C5167_003274</name>
</gene>
<dbReference type="Pfam" id="PF08711">
    <property type="entry name" value="Med26"/>
    <property type="match status" value="1"/>
</dbReference>
<comment type="subcellular location">
    <subcellularLocation>
        <location evidence="1 3">Nucleus</location>
    </subcellularLocation>
</comment>
<dbReference type="PROSITE" id="PS51319">
    <property type="entry name" value="TFIIS_N"/>
    <property type="match status" value="1"/>
</dbReference>
<dbReference type="PANTHER" id="PTHR46554:SF2">
    <property type="entry name" value="TFIIS N-TERMINAL DOMAIN-CONTAINING PROTEIN"/>
    <property type="match status" value="1"/>
</dbReference>
<evidence type="ECO:0000256" key="4">
    <source>
        <dbReference type="SAM" id="MobiDB-lite"/>
    </source>
</evidence>
<dbReference type="EMBL" id="CM010723">
    <property type="protein sequence ID" value="RZC79048.1"/>
    <property type="molecule type" value="Genomic_DNA"/>
</dbReference>
<feature type="non-terminal residue" evidence="6">
    <location>
        <position position="1"/>
    </location>
</feature>
<evidence type="ECO:0000256" key="2">
    <source>
        <dbReference type="ARBA" id="ARBA00023242"/>
    </source>
</evidence>
<name>A0A4Y7L3P6_PAPSO</name>
<dbReference type="AlphaFoldDB" id="A0A4Y7L3P6"/>
<evidence type="ECO:0000256" key="3">
    <source>
        <dbReference type="PROSITE-ProRule" id="PRU00649"/>
    </source>
</evidence>
<sequence>RPEQETGFTMKPEELERWRKYFASAKGSDIFDILNYGIIVAAIDCPMEFRIRRDQIAETLYSCGSMKKCCFLSEGDANCEYKSGSNTTVACVEENKDDCRVKGESIDHECDEMEMNRNDPFCENQTVEEVLKIKQVLLDSQNKSEEELLEAMRRLQMMIISMDTLKVTAIGKAVTGIRKHSSKQISRLARTLIEGWKLMVDMWMSANDEAIAAGKISSGSGNTSVVDEGKDPTPPPKEKATGDGNLRNPPNEVRHNCIPTMQRKNTPNSKPLKPHQAKVITTEKNGPKVARKETETRMMTITPSDATKLRNNLSSVEGHQKLSLSGPTNDVDEISVQMKLEASRKRLHDGYQQAENAKKQRTIKVMDFKDIQLKSPGSGKLSHIKPKKPNLLQLLRLKR</sequence>
<organism evidence="6 7">
    <name type="scientific">Papaver somniferum</name>
    <name type="common">Opium poppy</name>
    <dbReference type="NCBI Taxonomy" id="3469"/>
    <lineage>
        <taxon>Eukaryota</taxon>
        <taxon>Viridiplantae</taxon>
        <taxon>Streptophyta</taxon>
        <taxon>Embryophyta</taxon>
        <taxon>Tracheophyta</taxon>
        <taxon>Spermatophyta</taxon>
        <taxon>Magnoliopsida</taxon>
        <taxon>Ranunculales</taxon>
        <taxon>Papaveraceae</taxon>
        <taxon>Papaveroideae</taxon>
        <taxon>Papaver</taxon>
    </lineage>
</organism>
<evidence type="ECO:0000313" key="7">
    <source>
        <dbReference type="Proteomes" id="UP000316621"/>
    </source>
</evidence>
<evidence type="ECO:0000313" key="6">
    <source>
        <dbReference type="EMBL" id="RZC79048.1"/>
    </source>
</evidence>
<dbReference type="PANTHER" id="PTHR46554">
    <property type="entry name" value="MEDIATOR OF RNA POLYMERASE II TRANSCRIPTION SUBUNIT 26A-RELATED"/>
    <property type="match status" value="1"/>
</dbReference>
<dbReference type="CDD" id="cd00183">
    <property type="entry name" value="TFIIS_I"/>
    <property type="match status" value="1"/>
</dbReference>
<feature type="compositionally biased region" description="Basic and acidic residues" evidence="4">
    <location>
        <begin position="227"/>
        <end position="241"/>
    </location>
</feature>
<dbReference type="SUPFAM" id="SSF47676">
    <property type="entry name" value="Conserved domain common to transcription factors TFIIS, elongin A, CRSP70"/>
    <property type="match status" value="1"/>
</dbReference>
<dbReference type="Proteomes" id="UP000316621">
    <property type="component" value="Chromosome 9"/>
</dbReference>
<keyword evidence="2 3" id="KW-0539">Nucleus</keyword>
<dbReference type="OMA" id="HEDNNHE"/>
<dbReference type="SMART" id="SM00509">
    <property type="entry name" value="TFS2N"/>
    <property type="match status" value="1"/>
</dbReference>
<dbReference type="InterPro" id="IPR003617">
    <property type="entry name" value="TFIIS/CRSP70_N_sub"/>
</dbReference>
<evidence type="ECO:0000256" key="1">
    <source>
        <dbReference type="ARBA" id="ARBA00004123"/>
    </source>
</evidence>
<accession>A0A4Y7L3P6</accession>
<reference evidence="6 7" key="1">
    <citation type="journal article" date="2018" name="Science">
        <title>The opium poppy genome and morphinan production.</title>
        <authorList>
            <person name="Guo L."/>
            <person name="Winzer T."/>
            <person name="Yang X."/>
            <person name="Li Y."/>
            <person name="Ning Z."/>
            <person name="He Z."/>
            <person name="Teodor R."/>
            <person name="Lu Y."/>
            <person name="Bowser T.A."/>
            <person name="Graham I.A."/>
            <person name="Ye K."/>
        </authorList>
    </citation>
    <scope>NUCLEOTIDE SEQUENCE [LARGE SCALE GENOMIC DNA]</scope>
    <source>
        <strain evidence="7">cv. HN1</strain>
        <tissue evidence="6">Leaves</tissue>
    </source>
</reference>
<feature type="region of interest" description="Disordered" evidence="4">
    <location>
        <begin position="215"/>
        <end position="276"/>
    </location>
</feature>
<feature type="domain" description="TFIIS N-terminal" evidence="5">
    <location>
        <begin position="128"/>
        <end position="203"/>
    </location>
</feature>
<dbReference type="InterPro" id="IPR035441">
    <property type="entry name" value="TFIIS/LEDGF_dom_sf"/>
</dbReference>